<dbReference type="SMART" id="SM00862">
    <property type="entry name" value="Trans_reg_C"/>
    <property type="match status" value="1"/>
</dbReference>
<protein>
    <submittedName>
        <fullName evidence="6">DNA-binding winged helix-turn-helix (WHTH) domain-containing protein</fullName>
    </submittedName>
</protein>
<feature type="transmembrane region" description="Helical" evidence="4">
    <location>
        <begin position="139"/>
        <end position="162"/>
    </location>
</feature>
<dbReference type="AlphaFoldDB" id="A0A1G6ZLI7"/>
<dbReference type="Proteomes" id="UP000199603">
    <property type="component" value="Unassembled WGS sequence"/>
</dbReference>
<keyword evidence="2 3" id="KW-0238">DNA-binding</keyword>
<dbReference type="PANTHER" id="PTHR36842:SF1">
    <property type="entry name" value="PROTEIN TOLB"/>
    <property type="match status" value="1"/>
</dbReference>
<keyword evidence="4" id="KW-0812">Transmembrane</keyword>
<sequence>MSELHAAADADLQIGDWRLTPATHRLSRDGDEKRLTRLQVQLLLALAERPGQSWSRQALIERVWPRRMVADEVLSRAIAQLRLLLADDARQPRYIETLHGTGYRLLAAVGPVPVEALPAAGPPAPAMPATAAMGRRRHAAVLGLLAATIGVLGIGLLALGALQRDPSPARGAADVTQRIAAAQSFMSAAGVLRQPRFSADARQVLWIDTASGRIEVAERSGRRLHSLSFGAAQAGSAAFAADGQSVYALLQTPQGCSLVEVLLSAPTSARTLSACRQAGLGVAVDADGSLLFTGPQGGLQRHPRNGRAEQTLTHPDCAGCVDSQPRLAEGRLAFLRGRPEAQAIWLQQAAGPAQQLAGGDDRVTDLAFAGALAKGSNALLVASNAWGSPGLLQIDPIDGALRWLGARGAYGVDVAADGSLLLELRQVQSPLWLQRADAAPQRLTQSLRDDSQPALSPDGRRVAFVSNRSGNGGIWLLDLDSGSETLLALPAARAWTRPAWSGDGQRLWLSRYADAGVQAVQIDAATARLLPTPEPLAARAAERVFERGPGDYLVQVLEGEQRLLRWQLGAQGGAIAASRGVGAWASDGEWLVFQTAGARGLWRWRWSDPEAPAQPVPVASEGGWTVHRGRLWWFSDAPQGRLQHRDLATGATRVWSEHFGAAPRELQVLDDGAAVLFSRVLRIDSELMLYTPAD</sequence>
<dbReference type="InterPro" id="IPR011659">
    <property type="entry name" value="WD40"/>
</dbReference>
<dbReference type="PANTHER" id="PTHR36842">
    <property type="entry name" value="PROTEIN TOLB HOMOLOG"/>
    <property type="match status" value="1"/>
</dbReference>
<dbReference type="SUPFAM" id="SSF46894">
    <property type="entry name" value="C-terminal effector domain of the bipartite response regulators"/>
    <property type="match status" value="1"/>
</dbReference>
<evidence type="ECO:0000256" key="3">
    <source>
        <dbReference type="PROSITE-ProRule" id="PRU01091"/>
    </source>
</evidence>
<organism evidence="6 7">
    <name type="scientific">Aquimonas voraii</name>
    <dbReference type="NCBI Taxonomy" id="265719"/>
    <lineage>
        <taxon>Bacteria</taxon>
        <taxon>Pseudomonadati</taxon>
        <taxon>Pseudomonadota</taxon>
        <taxon>Gammaproteobacteria</taxon>
        <taxon>Lysobacterales</taxon>
        <taxon>Lysobacteraceae</taxon>
        <taxon>Aquimonas</taxon>
    </lineage>
</organism>
<dbReference type="RefSeq" id="WP_176764239.1">
    <property type="nucleotide sequence ID" value="NZ_FNAG01000014.1"/>
</dbReference>
<keyword evidence="4" id="KW-1133">Transmembrane helix</keyword>
<reference evidence="6 7" key="1">
    <citation type="submission" date="2016-10" db="EMBL/GenBank/DDBJ databases">
        <authorList>
            <person name="de Groot N.N."/>
        </authorList>
    </citation>
    <scope>NUCLEOTIDE SEQUENCE [LARGE SCALE GENOMIC DNA]</scope>
    <source>
        <strain evidence="6 7">DSM 16957</strain>
    </source>
</reference>
<dbReference type="SUPFAM" id="SSF82171">
    <property type="entry name" value="DPP6 N-terminal domain-like"/>
    <property type="match status" value="1"/>
</dbReference>
<dbReference type="CDD" id="cd00383">
    <property type="entry name" value="trans_reg_C"/>
    <property type="match status" value="1"/>
</dbReference>
<evidence type="ECO:0000259" key="5">
    <source>
        <dbReference type="PROSITE" id="PS51755"/>
    </source>
</evidence>
<dbReference type="GO" id="GO:0000160">
    <property type="term" value="P:phosphorelay signal transduction system"/>
    <property type="evidence" value="ECO:0007669"/>
    <property type="project" value="InterPro"/>
</dbReference>
<proteinExistence type="inferred from homology"/>
<comment type="similarity">
    <text evidence="1">Belongs to the TolB family.</text>
</comment>
<accession>A0A1G6ZLI7</accession>
<dbReference type="InterPro" id="IPR016032">
    <property type="entry name" value="Sig_transdc_resp-reg_C-effctor"/>
</dbReference>
<dbReference type="Gene3D" id="2.120.10.30">
    <property type="entry name" value="TolB, C-terminal domain"/>
    <property type="match status" value="1"/>
</dbReference>
<evidence type="ECO:0000313" key="7">
    <source>
        <dbReference type="Proteomes" id="UP000199603"/>
    </source>
</evidence>
<dbReference type="GO" id="GO:0003677">
    <property type="term" value="F:DNA binding"/>
    <property type="evidence" value="ECO:0007669"/>
    <property type="project" value="UniProtKB-UniRule"/>
</dbReference>
<feature type="domain" description="OmpR/PhoB-type" evidence="5">
    <location>
        <begin position="9"/>
        <end position="107"/>
    </location>
</feature>
<dbReference type="Gene3D" id="1.10.10.10">
    <property type="entry name" value="Winged helix-like DNA-binding domain superfamily/Winged helix DNA-binding domain"/>
    <property type="match status" value="1"/>
</dbReference>
<dbReference type="InterPro" id="IPR036388">
    <property type="entry name" value="WH-like_DNA-bd_sf"/>
</dbReference>
<dbReference type="GO" id="GO:0006355">
    <property type="term" value="P:regulation of DNA-templated transcription"/>
    <property type="evidence" value="ECO:0007669"/>
    <property type="project" value="InterPro"/>
</dbReference>
<dbReference type="SUPFAM" id="SSF69304">
    <property type="entry name" value="Tricorn protease N-terminal domain"/>
    <property type="match status" value="1"/>
</dbReference>
<evidence type="ECO:0000256" key="1">
    <source>
        <dbReference type="ARBA" id="ARBA00009820"/>
    </source>
</evidence>
<dbReference type="EMBL" id="FNAG01000014">
    <property type="protein sequence ID" value="SDE03313.1"/>
    <property type="molecule type" value="Genomic_DNA"/>
</dbReference>
<keyword evidence="7" id="KW-1185">Reference proteome</keyword>
<dbReference type="PROSITE" id="PS51755">
    <property type="entry name" value="OMPR_PHOB"/>
    <property type="match status" value="1"/>
</dbReference>
<evidence type="ECO:0000256" key="4">
    <source>
        <dbReference type="SAM" id="Phobius"/>
    </source>
</evidence>
<keyword evidence="4" id="KW-0472">Membrane</keyword>
<evidence type="ECO:0000313" key="6">
    <source>
        <dbReference type="EMBL" id="SDE03313.1"/>
    </source>
</evidence>
<dbReference type="STRING" id="265719.SAMN04488509_11468"/>
<dbReference type="InterPro" id="IPR001867">
    <property type="entry name" value="OmpR/PhoB-type_DNA-bd"/>
</dbReference>
<dbReference type="Pfam" id="PF00486">
    <property type="entry name" value="Trans_reg_C"/>
    <property type="match status" value="1"/>
</dbReference>
<dbReference type="Pfam" id="PF07676">
    <property type="entry name" value="PD40"/>
    <property type="match status" value="1"/>
</dbReference>
<name>A0A1G6ZLI7_9GAMM</name>
<gene>
    <name evidence="6" type="ORF">SAMN04488509_11468</name>
</gene>
<feature type="DNA-binding region" description="OmpR/PhoB-type" evidence="3">
    <location>
        <begin position="9"/>
        <end position="107"/>
    </location>
</feature>
<evidence type="ECO:0000256" key="2">
    <source>
        <dbReference type="ARBA" id="ARBA00023125"/>
    </source>
</evidence>
<dbReference type="InterPro" id="IPR011042">
    <property type="entry name" value="6-blade_b-propeller_TolB-like"/>
</dbReference>